<dbReference type="EMBL" id="PHWZ01000161">
    <property type="protein sequence ID" value="TEY62503.1"/>
    <property type="molecule type" value="Genomic_DNA"/>
</dbReference>
<dbReference type="InterPro" id="IPR036291">
    <property type="entry name" value="NAD(P)-bd_dom_sf"/>
</dbReference>
<evidence type="ECO:0000256" key="1">
    <source>
        <dbReference type="ARBA" id="ARBA00023002"/>
    </source>
</evidence>
<keyword evidence="1" id="KW-0560">Oxidoreductase</keyword>
<dbReference type="PANTHER" id="PTHR43157">
    <property type="entry name" value="PHOSPHATIDYLINOSITOL-GLYCAN BIOSYNTHESIS CLASS F PROTEIN-RELATED"/>
    <property type="match status" value="1"/>
</dbReference>
<evidence type="ECO:0008006" key="4">
    <source>
        <dbReference type="Google" id="ProtNLM"/>
    </source>
</evidence>
<sequence>MPSILSIIWNNKFNLPPLPAPNTFLGKSVLITGATSGIGYATAVHFANLSAKSVIITGRSLAKGELAKARIEGETSTIGKNIVRCMELNMSTFETINEFAGKVTRDIQEIDFVCLNAGAISTKHRLGKEGYESMIEISVLGTSFLALLLLPWMKEVGRGNSHLGIVDYIGTLTFPIGQKIMFSNIGARRRTERADRYAVNEIAKLALRTDGTPNVIVNSICPGMVKSDLGREYNTGVVIGIMINLWMSLACKTTEGGARTYVLAALTPSSEHGAHYTNYETEENYKNSVGHNIFGDEGQNMQAQVWKEVLKIVDKKYSAAVERADS</sequence>
<reference evidence="2 3" key="1">
    <citation type="submission" date="2017-11" db="EMBL/GenBank/DDBJ databases">
        <title>Comparative genomics of Botrytis spp.</title>
        <authorList>
            <person name="Valero-Jimenez C.A."/>
            <person name="Tapia P."/>
            <person name="Veloso J."/>
            <person name="Silva-Moreno E."/>
            <person name="Staats M."/>
            <person name="Valdes J.H."/>
            <person name="Van Kan J.A.L."/>
        </authorList>
    </citation>
    <scope>NUCLEOTIDE SEQUENCE [LARGE SCALE GENOMIC DNA]</scope>
    <source>
        <strain evidence="2 3">MUCL2830</strain>
    </source>
</reference>
<dbReference type="GO" id="GO:0016491">
    <property type="term" value="F:oxidoreductase activity"/>
    <property type="evidence" value="ECO:0007669"/>
    <property type="project" value="UniProtKB-KW"/>
</dbReference>
<proteinExistence type="predicted"/>
<evidence type="ECO:0000313" key="2">
    <source>
        <dbReference type="EMBL" id="TEY62503.1"/>
    </source>
</evidence>
<dbReference type="Gene3D" id="3.40.50.720">
    <property type="entry name" value="NAD(P)-binding Rossmann-like Domain"/>
    <property type="match status" value="1"/>
</dbReference>
<organism evidence="2 3">
    <name type="scientific">Botryotinia calthae</name>
    <dbReference type="NCBI Taxonomy" id="38488"/>
    <lineage>
        <taxon>Eukaryota</taxon>
        <taxon>Fungi</taxon>
        <taxon>Dikarya</taxon>
        <taxon>Ascomycota</taxon>
        <taxon>Pezizomycotina</taxon>
        <taxon>Leotiomycetes</taxon>
        <taxon>Helotiales</taxon>
        <taxon>Sclerotiniaceae</taxon>
        <taxon>Botryotinia</taxon>
    </lineage>
</organism>
<dbReference type="PANTHER" id="PTHR43157:SF31">
    <property type="entry name" value="PHOSPHATIDYLINOSITOL-GLYCAN BIOSYNTHESIS CLASS F PROTEIN"/>
    <property type="match status" value="1"/>
</dbReference>
<dbReference type="InterPro" id="IPR002347">
    <property type="entry name" value="SDR_fam"/>
</dbReference>
<gene>
    <name evidence="2" type="ORF">BOTCAL_0161g00200</name>
</gene>
<dbReference type="Proteomes" id="UP000297299">
    <property type="component" value="Unassembled WGS sequence"/>
</dbReference>
<dbReference type="AlphaFoldDB" id="A0A4Y8D2A9"/>
<evidence type="ECO:0000313" key="3">
    <source>
        <dbReference type="Proteomes" id="UP000297299"/>
    </source>
</evidence>
<keyword evidence="3" id="KW-1185">Reference proteome</keyword>
<dbReference type="PRINTS" id="PR00081">
    <property type="entry name" value="GDHRDH"/>
</dbReference>
<dbReference type="OrthoDB" id="542013at2759"/>
<name>A0A4Y8D2A9_9HELO</name>
<accession>A0A4Y8D2A9</accession>
<dbReference type="Pfam" id="PF00106">
    <property type="entry name" value="adh_short"/>
    <property type="match status" value="1"/>
</dbReference>
<protein>
    <recommendedName>
        <fullName evidence="4">Ketoreductase (KR) domain-containing protein</fullName>
    </recommendedName>
</protein>
<dbReference type="STRING" id="38488.A0A4Y8D2A9"/>
<comment type="caution">
    <text evidence="2">The sequence shown here is derived from an EMBL/GenBank/DDBJ whole genome shotgun (WGS) entry which is preliminary data.</text>
</comment>
<dbReference type="SUPFAM" id="SSF51735">
    <property type="entry name" value="NAD(P)-binding Rossmann-fold domains"/>
    <property type="match status" value="1"/>
</dbReference>